<dbReference type="InterPro" id="IPR011009">
    <property type="entry name" value="Kinase-like_dom_sf"/>
</dbReference>
<evidence type="ECO:0000313" key="3">
    <source>
        <dbReference type="Proteomes" id="UP000502508"/>
    </source>
</evidence>
<feature type="region of interest" description="Disordered" evidence="1">
    <location>
        <begin position="121"/>
        <end position="142"/>
    </location>
</feature>
<organism evidence="2 3">
    <name type="scientific">Phytohabitans flavus</name>
    <dbReference type="NCBI Taxonomy" id="1076124"/>
    <lineage>
        <taxon>Bacteria</taxon>
        <taxon>Bacillati</taxon>
        <taxon>Actinomycetota</taxon>
        <taxon>Actinomycetes</taxon>
        <taxon>Micromonosporales</taxon>
        <taxon>Micromonosporaceae</taxon>
    </lineage>
</organism>
<sequence length="142" mass="15294">MLPGAPPPADEHADIERVVAYWDGSAAVRERLHALAQASASVLLFLEYIPQTLDVWLTSHLAAGPDAVAAACAMVHRQLRADIAFMNTNGLLHFDAPFRNILTDGHRLYLADLAWPAPRASTCPPASGTSWPSTPATMPAMR</sequence>
<dbReference type="SUPFAM" id="SSF56112">
    <property type="entry name" value="Protein kinase-like (PK-like)"/>
    <property type="match status" value="1"/>
</dbReference>
<reference evidence="2 3" key="1">
    <citation type="submission" date="2020-03" db="EMBL/GenBank/DDBJ databases">
        <title>Whole genome shotgun sequence of Phytohabitans flavus NBRC 107702.</title>
        <authorList>
            <person name="Komaki H."/>
            <person name="Tamura T."/>
        </authorList>
    </citation>
    <scope>NUCLEOTIDE SEQUENCE [LARGE SCALE GENOMIC DNA]</scope>
    <source>
        <strain evidence="2 3">NBRC 107702</strain>
    </source>
</reference>
<proteinExistence type="predicted"/>
<dbReference type="KEGG" id="pfla:Pflav_008750"/>
<gene>
    <name evidence="2" type="ORF">Pflav_008750</name>
</gene>
<dbReference type="Proteomes" id="UP000502508">
    <property type="component" value="Chromosome"/>
</dbReference>
<dbReference type="RefSeq" id="WP_173033850.1">
    <property type="nucleotide sequence ID" value="NZ_AP022870.1"/>
</dbReference>
<evidence type="ECO:0000256" key="1">
    <source>
        <dbReference type="SAM" id="MobiDB-lite"/>
    </source>
</evidence>
<feature type="compositionally biased region" description="Polar residues" evidence="1">
    <location>
        <begin position="127"/>
        <end position="136"/>
    </location>
</feature>
<protein>
    <recommendedName>
        <fullName evidence="4">Protein kinase domain-containing protein</fullName>
    </recommendedName>
</protein>
<evidence type="ECO:0008006" key="4">
    <source>
        <dbReference type="Google" id="ProtNLM"/>
    </source>
</evidence>
<reference evidence="2 3" key="2">
    <citation type="submission" date="2020-03" db="EMBL/GenBank/DDBJ databases">
        <authorList>
            <person name="Ichikawa N."/>
            <person name="Kimura A."/>
            <person name="Kitahashi Y."/>
            <person name="Uohara A."/>
        </authorList>
    </citation>
    <scope>NUCLEOTIDE SEQUENCE [LARGE SCALE GENOMIC DNA]</scope>
    <source>
        <strain evidence="2 3">NBRC 107702</strain>
    </source>
</reference>
<keyword evidence="3" id="KW-1185">Reference proteome</keyword>
<dbReference type="EMBL" id="AP022870">
    <property type="protein sequence ID" value="BCB74465.1"/>
    <property type="molecule type" value="Genomic_DNA"/>
</dbReference>
<name>A0A6F8XKX4_9ACTN</name>
<dbReference type="AlphaFoldDB" id="A0A6F8XKX4"/>
<accession>A0A6F8XKX4</accession>
<evidence type="ECO:0000313" key="2">
    <source>
        <dbReference type="EMBL" id="BCB74465.1"/>
    </source>
</evidence>